<dbReference type="EMBL" id="PDEM01000009">
    <property type="protein sequence ID" value="PHZ86193.1"/>
    <property type="molecule type" value="Genomic_DNA"/>
</dbReference>
<gene>
    <name evidence="1" type="ORF">CRD36_05880</name>
</gene>
<dbReference type="Gene3D" id="1.10.8.930">
    <property type="entry name" value="Protein of unknown function DUF1465"/>
    <property type="match status" value="1"/>
</dbReference>
<dbReference type="RefSeq" id="WP_099471777.1">
    <property type="nucleotide sequence ID" value="NZ_CP041025.1"/>
</dbReference>
<dbReference type="Proteomes" id="UP000229730">
    <property type="component" value="Unassembled WGS sequence"/>
</dbReference>
<dbReference type="InParanoid" id="A0A2G4YV80"/>
<dbReference type="OrthoDB" id="9799531at2"/>
<comment type="caution">
    <text evidence="1">The sequence shown here is derived from an EMBL/GenBank/DDBJ whole genome shotgun (WGS) entry which is preliminary data.</text>
</comment>
<keyword evidence="2" id="KW-1185">Reference proteome</keyword>
<accession>A0A2G4YV80</accession>
<dbReference type="AlphaFoldDB" id="A0A2G4YV80"/>
<evidence type="ECO:0008006" key="3">
    <source>
        <dbReference type="Google" id="ProtNLM"/>
    </source>
</evidence>
<proteinExistence type="predicted"/>
<organism evidence="1 2">
    <name type="scientific">Paremcibacter congregatus</name>
    <dbReference type="NCBI Taxonomy" id="2043170"/>
    <lineage>
        <taxon>Bacteria</taxon>
        <taxon>Pseudomonadati</taxon>
        <taxon>Pseudomonadota</taxon>
        <taxon>Alphaproteobacteria</taxon>
        <taxon>Emcibacterales</taxon>
        <taxon>Emcibacteraceae</taxon>
        <taxon>Paremcibacter</taxon>
    </lineage>
</organism>
<reference evidence="1 2" key="1">
    <citation type="submission" date="2017-10" db="EMBL/GenBank/DDBJ databases">
        <title>Frigbacter circumglobatus gen. nov. sp. nov., isolated from sediment cultured in situ.</title>
        <authorList>
            <person name="Zhao Z."/>
        </authorList>
    </citation>
    <scope>NUCLEOTIDE SEQUENCE [LARGE SCALE GENOMIC DNA]</scope>
    <source>
        <strain evidence="1 2">ZYL</strain>
    </source>
</reference>
<protein>
    <recommendedName>
        <fullName evidence="3">Regulator of CtrA degradation rcdA</fullName>
    </recommendedName>
</protein>
<evidence type="ECO:0000313" key="2">
    <source>
        <dbReference type="Proteomes" id="UP000229730"/>
    </source>
</evidence>
<evidence type="ECO:0000313" key="1">
    <source>
        <dbReference type="EMBL" id="PHZ86193.1"/>
    </source>
</evidence>
<dbReference type="InterPro" id="IPR038301">
    <property type="entry name" value="AraC-like_sf"/>
</dbReference>
<dbReference type="Pfam" id="PF07323">
    <property type="entry name" value="DUF1465"/>
    <property type="match status" value="1"/>
</dbReference>
<sequence length="164" mass="18835">MTRKEISENEPVDARFLNKSYQEAMALTQDVAHYFEEQYAQPHNYRSEAGDEIFYASESLRISSCLMHVMSWFLVQKGVAAGEITREEAGAPKMRLGAKKICLVDVDPTKGNLPTALMHFLEKSQNLYRQVARMDRMVYGEIEDMDTNPVHQLMDRIQKNDGLD</sequence>
<name>A0A2G4YV80_9PROT</name>
<dbReference type="InterPro" id="IPR010848">
    <property type="entry name" value="DUF1465"/>
</dbReference>